<dbReference type="SUPFAM" id="SSF48310">
    <property type="entry name" value="Aldehyde ferredoxin oxidoreductase, C-terminal domains"/>
    <property type="match status" value="1"/>
</dbReference>
<dbReference type="EMBL" id="BART01000835">
    <property type="protein sequence ID" value="GAG57269.1"/>
    <property type="molecule type" value="Genomic_DNA"/>
</dbReference>
<evidence type="ECO:0000313" key="2">
    <source>
        <dbReference type="EMBL" id="GAG57269.1"/>
    </source>
</evidence>
<feature type="domain" description="Aldehyde ferredoxin oxidoreductase C-terminal" evidence="1">
    <location>
        <begin position="1"/>
        <end position="71"/>
    </location>
</feature>
<dbReference type="InterPro" id="IPR051919">
    <property type="entry name" value="W-dependent_AOR"/>
</dbReference>
<dbReference type="PANTHER" id="PTHR30038:SF0">
    <property type="entry name" value="TUNGSTEN-CONTAINING ALDEHYDE FERREDOXIN OXIDOREDUCTASE"/>
    <property type="match status" value="1"/>
</dbReference>
<accession>X0YLV0</accession>
<proteinExistence type="predicted"/>
<sequence length="73" mass="8462">RIWNLEKLFNMREGFTKSDDALPPRFSTPLPEGASRNRVAQIDVMLPEYYSLRGWDKEGIPSSKLLKELNIPQ</sequence>
<dbReference type="GO" id="GO:0009055">
    <property type="term" value="F:electron transfer activity"/>
    <property type="evidence" value="ECO:0007669"/>
    <property type="project" value="InterPro"/>
</dbReference>
<protein>
    <recommendedName>
        <fullName evidence="1">Aldehyde ferredoxin oxidoreductase C-terminal domain-containing protein</fullName>
    </recommendedName>
</protein>
<dbReference type="Gene3D" id="1.10.599.10">
    <property type="entry name" value="Aldehyde Ferredoxin Oxidoreductase Protein, subunit A, domain 3"/>
    <property type="match status" value="1"/>
</dbReference>
<dbReference type="InterPro" id="IPR013985">
    <property type="entry name" value="Ald_Fedxn_OxRdtase_dom3"/>
</dbReference>
<dbReference type="InterPro" id="IPR036021">
    <property type="entry name" value="Tungsten_al_ferr_oxy-like_C"/>
</dbReference>
<dbReference type="InterPro" id="IPR001203">
    <property type="entry name" value="OxRdtase_Ald_Fedxn_C"/>
</dbReference>
<organism evidence="2">
    <name type="scientific">marine sediment metagenome</name>
    <dbReference type="NCBI Taxonomy" id="412755"/>
    <lineage>
        <taxon>unclassified sequences</taxon>
        <taxon>metagenomes</taxon>
        <taxon>ecological metagenomes</taxon>
    </lineage>
</organism>
<reference evidence="2" key="1">
    <citation type="journal article" date="2014" name="Front. Microbiol.">
        <title>High frequency of phylogenetically diverse reductive dehalogenase-homologous genes in deep subseafloor sedimentary metagenomes.</title>
        <authorList>
            <person name="Kawai M."/>
            <person name="Futagami T."/>
            <person name="Toyoda A."/>
            <person name="Takaki Y."/>
            <person name="Nishi S."/>
            <person name="Hori S."/>
            <person name="Arai W."/>
            <person name="Tsubouchi T."/>
            <person name="Morono Y."/>
            <person name="Uchiyama I."/>
            <person name="Ito T."/>
            <person name="Fujiyama A."/>
            <person name="Inagaki F."/>
            <person name="Takami H."/>
        </authorList>
    </citation>
    <scope>NUCLEOTIDE SEQUENCE</scope>
    <source>
        <strain evidence="2">Expedition CK06-06</strain>
    </source>
</reference>
<evidence type="ECO:0000259" key="1">
    <source>
        <dbReference type="Pfam" id="PF01314"/>
    </source>
</evidence>
<feature type="non-terminal residue" evidence="2">
    <location>
        <position position="1"/>
    </location>
</feature>
<dbReference type="PANTHER" id="PTHR30038">
    <property type="entry name" value="ALDEHYDE FERREDOXIN OXIDOREDUCTASE"/>
    <property type="match status" value="1"/>
</dbReference>
<dbReference type="GO" id="GO:0016625">
    <property type="term" value="F:oxidoreductase activity, acting on the aldehyde or oxo group of donors, iron-sulfur protein as acceptor"/>
    <property type="evidence" value="ECO:0007669"/>
    <property type="project" value="InterPro"/>
</dbReference>
<dbReference type="GO" id="GO:0051536">
    <property type="term" value="F:iron-sulfur cluster binding"/>
    <property type="evidence" value="ECO:0007669"/>
    <property type="project" value="InterPro"/>
</dbReference>
<dbReference type="Pfam" id="PF01314">
    <property type="entry name" value="AFOR_C"/>
    <property type="match status" value="1"/>
</dbReference>
<dbReference type="AlphaFoldDB" id="X0YLV0"/>
<name>X0YLV0_9ZZZZ</name>
<gene>
    <name evidence="2" type="ORF">S01H4_03411</name>
</gene>
<comment type="caution">
    <text evidence="2">The sequence shown here is derived from an EMBL/GenBank/DDBJ whole genome shotgun (WGS) entry which is preliminary data.</text>
</comment>